<organism evidence="1 2">
    <name type="scientific">Rozella allomycis (strain CSF55)</name>
    <dbReference type="NCBI Taxonomy" id="988480"/>
    <lineage>
        <taxon>Eukaryota</taxon>
        <taxon>Fungi</taxon>
        <taxon>Fungi incertae sedis</taxon>
        <taxon>Cryptomycota</taxon>
        <taxon>Cryptomycota incertae sedis</taxon>
        <taxon>Rozella</taxon>
    </lineage>
</organism>
<dbReference type="EMBL" id="ML005238">
    <property type="protein sequence ID" value="RKP19363.1"/>
    <property type="molecule type" value="Genomic_DNA"/>
</dbReference>
<reference evidence="2" key="1">
    <citation type="journal article" date="2018" name="Nat. Microbiol.">
        <title>Leveraging single-cell genomics to expand the fungal tree of life.</title>
        <authorList>
            <person name="Ahrendt S.R."/>
            <person name="Quandt C.A."/>
            <person name="Ciobanu D."/>
            <person name="Clum A."/>
            <person name="Salamov A."/>
            <person name="Andreopoulos B."/>
            <person name="Cheng J.F."/>
            <person name="Woyke T."/>
            <person name="Pelin A."/>
            <person name="Henrissat B."/>
            <person name="Reynolds N.K."/>
            <person name="Benny G.L."/>
            <person name="Smith M.E."/>
            <person name="James T.Y."/>
            <person name="Grigoriev I.V."/>
        </authorList>
    </citation>
    <scope>NUCLEOTIDE SEQUENCE [LARGE SCALE GENOMIC DNA]</scope>
    <source>
        <strain evidence="2">CSF55</strain>
    </source>
</reference>
<accession>A0A4P9YIH0</accession>
<gene>
    <name evidence="1" type="ORF">ROZALSC1DRAFT_22350</name>
</gene>
<feature type="non-terminal residue" evidence="1">
    <location>
        <position position="1"/>
    </location>
</feature>
<evidence type="ECO:0000313" key="2">
    <source>
        <dbReference type="Proteomes" id="UP000281549"/>
    </source>
</evidence>
<sequence>VLLLKMVVNDDKDKKRGATNREYLRQRLKITKHLETKQAYENSYESIFQDKNDAFALNSKRFRKNINSLRKQAKKDLGGAFEDKINEIARDYVGETILLAILLPPSPNVTVQNRLYIPTTTRRNPTILQKIFL</sequence>
<dbReference type="Proteomes" id="UP000281549">
    <property type="component" value="Unassembled WGS sequence"/>
</dbReference>
<protein>
    <submittedName>
        <fullName evidence="1">Uncharacterized protein</fullName>
    </submittedName>
</protein>
<name>A0A4P9YIH0_ROZAC</name>
<evidence type="ECO:0000313" key="1">
    <source>
        <dbReference type="EMBL" id="RKP19363.1"/>
    </source>
</evidence>
<proteinExistence type="predicted"/>
<dbReference type="AlphaFoldDB" id="A0A4P9YIH0"/>